<protein>
    <submittedName>
        <fullName evidence="1">Uncharacterized protein</fullName>
    </submittedName>
</protein>
<dbReference type="EMBL" id="BGKA01000324">
    <property type="protein sequence ID" value="GBH21615.1"/>
    <property type="molecule type" value="Genomic_DNA"/>
</dbReference>
<organism evidence="1 2">
    <name type="scientific">Pseudomonas syringae pv. actinidiae</name>
    <dbReference type="NCBI Taxonomy" id="103796"/>
    <lineage>
        <taxon>Bacteria</taxon>
        <taxon>Pseudomonadati</taxon>
        <taxon>Pseudomonadota</taxon>
        <taxon>Gammaproteobacteria</taxon>
        <taxon>Pseudomonadales</taxon>
        <taxon>Pseudomonadaceae</taxon>
        <taxon>Pseudomonas</taxon>
        <taxon>Pseudomonas syringae</taxon>
    </lineage>
</organism>
<evidence type="ECO:0000313" key="1">
    <source>
        <dbReference type="EMBL" id="GBH21615.1"/>
    </source>
</evidence>
<comment type="caution">
    <text evidence="1">The sequence shown here is derived from an EMBL/GenBank/DDBJ whole genome shotgun (WGS) entry which is preliminary data.</text>
</comment>
<sequence length="49" mass="5543">MESLELLRATTRHCRVNMKFHPTIGRTNTFDIMRVSARRNGSGKLPADG</sequence>
<proteinExistence type="predicted"/>
<reference evidence="1 2" key="1">
    <citation type="submission" date="2018-04" db="EMBL/GenBank/DDBJ databases">
        <title>Draft genome sequence of Pseudomonas syringae pv. actinidiae biovar 3 strains isolated from kiwifruit in Kagawa prefecture.</title>
        <authorList>
            <person name="Tabuchi M."/>
            <person name="Saito M."/>
            <person name="Fujiwara S."/>
            <person name="Sasa N."/>
            <person name="Akimitsu K."/>
            <person name="Gomi K."/>
            <person name="Konishi-Sugita S."/>
            <person name="Hamano K."/>
            <person name="Kataoka I."/>
        </authorList>
    </citation>
    <scope>NUCLEOTIDE SEQUENCE [LARGE SCALE GENOMIC DNA]</scope>
    <source>
        <strain evidence="1 2">MAFF212211</strain>
    </source>
</reference>
<dbReference type="AlphaFoldDB" id="A0AAN4TQ33"/>
<accession>A0AAN4TQ33</accession>
<dbReference type="Proteomes" id="UP000248291">
    <property type="component" value="Unassembled WGS sequence"/>
</dbReference>
<name>A0AAN4TQ33_PSESF</name>
<gene>
    <name evidence="1" type="ORF">KPSA3_07665</name>
</gene>
<evidence type="ECO:0000313" key="2">
    <source>
        <dbReference type="Proteomes" id="UP000248291"/>
    </source>
</evidence>